<dbReference type="SUPFAM" id="SSF53807">
    <property type="entry name" value="Helical backbone' metal receptor"/>
    <property type="match status" value="1"/>
</dbReference>
<sequence length="322" mass="35573">MLRKKGYFMIVLSLAFLLVVGCSSEGTQQEDIKSEQETTDYTEDSAEDATVSEDEGLTITTSFSILGDIIGTIVGERGTIDYIVPIGEEPHEYEPVPSDFQKVSDSDVFYVNGLGLEEWLEKLVESVGDIPIVSVSEGVTPIMLEGEEEEDPHAWMSVANVKVYVENVVEDLIERDPAGEQTYRENADAYLAELVELDAFIKAEVEAIPEENRVIVVSEDAFKYFGEAYGFQTEGVWEINSHEEGTPGQMARLIDVVNDQNVPAIFVETTVDPRYMETVSNNSGVDIAGEVYTDAVGQEESGAETYVLMMKHNVDTFVSGLK</sequence>
<dbReference type="GO" id="GO:0030001">
    <property type="term" value="P:metal ion transport"/>
    <property type="evidence" value="ECO:0007669"/>
    <property type="project" value="InterPro"/>
</dbReference>
<evidence type="ECO:0000256" key="7">
    <source>
        <dbReference type="SAM" id="SignalP"/>
    </source>
</evidence>
<evidence type="ECO:0000256" key="1">
    <source>
        <dbReference type="ARBA" id="ARBA00004196"/>
    </source>
</evidence>
<comment type="subcellular location">
    <subcellularLocation>
        <location evidence="1">Cell envelope</location>
    </subcellularLocation>
</comment>
<dbReference type="Gene3D" id="3.40.50.1980">
    <property type="entry name" value="Nitrogenase molybdenum iron protein domain"/>
    <property type="match status" value="2"/>
</dbReference>
<dbReference type="CDD" id="cd01137">
    <property type="entry name" value="PsaA"/>
    <property type="match status" value="1"/>
</dbReference>
<dbReference type="InterPro" id="IPR006128">
    <property type="entry name" value="Lipoprotein_PsaA-like"/>
</dbReference>
<keyword evidence="3" id="KW-0479">Metal-binding</keyword>
<reference evidence="8" key="1">
    <citation type="submission" date="2024-07" db="EMBL/GenBank/DDBJ databases">
        <title>Identification and characteristics of an arsenic-resistant bacterial isolate, which belongs to a novel species.</title>
        <authorList>
            <person name="Juszczyk A."/>
            <person name="Kowalczyk A."/>
            <person name="Was K."/>
            <person name="Kosowicz W."/>
            <person name="Budzyn A."/>
            <person name="Latowski D."/>
        </authorList>
    </citation>
    <scope>NUCLEOTIDE SEQUENCE</scope>
    <source>
        <strain evidence="8">As8PL</strain>
    </source>
</reference>
<protein>
    <submittedName>
        <fullName evidence="8">Metal ABC transporter substrate-binding protein</fullName>
    </submittedName>
</protein>
<dbReference type="AlphaFoldDB" id="A0AB39BT39"/>
<gene>
    <name evidence="8" type="ORF">AB3N04_19220</name>
</gene>
<dbReference type="InterPro" id="IPR050492">
    <property type="entry name" value="Bact_metal-bind_prot9"/>
</dbReference>
<dbReference type="PROSITE" id="PS51257">
    <property type="entry name" value="PROKAR_LIPOPROTEIN"/>
    <property type="match status" value="1"/>
</dbReference>
<feature type="signal peptide" evidence="7">
    <location>
        <begin position="1"/>
        <end position="24"/>
    </location>
</feature>
<dbReference type="GO" id="GO:0030313">
    <property type="term" value="C:cell envelope"/>
    <property type="evidence" value="ECO:0007669"/>
    <property type="project" value="UniProtKB-SubCell"/>
</dbReference>
<dbReference type="GO" id="GO:0046872">
    <property type="term" value="F:metal ion binding"/>
    <property type="evidence" value="ECO:0007669"/>
    <property type="project" value="UniProtKB-KW"/>
</dbReference>
<feature type="region of interest" description="Disordered" evidence="6">
    <location>
        <begin position="28"/>
        <end position="52"/>
    </location>
</feature>
<dbReference type="PRINTS" id="PR00690">
    <property type="entry name" value="ADHESNFAMILY"/>
</dbReference>
<comment type="similarity">
    <text evidence="5">Belongs to the bacterial solute-binding protein 9 family.</text>
</comment>
<dbReference type="RefSeq" id="WP_368504163.1">
    <property type="nucleotide sequence ID" value="NZ_CP162551.1"/>
</dbReference>
<dbReference type="PRINTS" id="PR00691">
    <property type="entry name" value="ADHESINB"/>
</dbReference>
<accession>A0AB39BT39</accession>
<dbReference type="GO" id="GO:0007155">
    <property type="term" value="P:cell adhesion"/>
    <property type="evidence" value="ECO:0007669"/>
    <property type="project" value="InterPro"/>
</dbReference>
<organism evidence="8">
    <name type="scientific">Alkalihalophilus sp. As8PL</name>
    <dbReference type="NCBI Taxonomy" id="3237103"/>
    <lineage>
        <taxon>Bacteria</taxon>
        <taxon>Bacillati</taxon>
        <taxon>Bacillota</taxon>
        <taxon>Bacilli</taxon>
        <taxon>Bacillales</taxon>
        <taxon>Bacillaceae</taxon>
        <taxon>Alkalihalophilus</taxon>
    </lineage>
</organism>
<dbReference type="PANTHER" id="PTHR42953">
    <property type="entry name" value="HIGH-AFFINITY ZINC UPTAKE SYSTEM PROTEIN ZNUA-RELATED"/>
    <property type="match status" value="1"/>
</dbReference>
<evidence type="ECO:0000256" key="3">
    <source>
        <dbReference type="ARBA" id="ARBA00022723"/>
    </source>
</evidence>
<dbReference type="PANTHER" id="PTHR42953:SF1">
    <property type="entry name" value="METAL-BINDING PROTEIN HI_0362-RELATED"/>
    <property type="match status" value="1"/>
</dbReference>
<evidence type="ECO:0000256" key="4">
    <source>
        <dbReference type="ARBA" id="ARBA00022729"/>
    </source>
</evidence>
<name>A0AB39BT39_9BACI</name>
<evidence type="ECO:0000256" key="6">
    <source>
        <dbReference type="SAM" id="MobiDB-lite"/>
    </source>
</evidence>
<keyword evidence="2 5" id="KW-0813">Transport</keyword>
<proteinExistence type="inferred from homology"/>
<dbReference type="EMBL" id="CP162551">
    <property type="protein sequence ID" value="XDI36777.1"/>
    <property type="molecule type" value="Genomic_DNA"/>
</dbReference>
<dbReference type="Pfam" id="PF01297">
    <property type="entry name" value="ZnuA"/>
    <property type="match status" value="1"/>
</dbReference>
<feature type="chain" id="PRO_5044267239" evidence="7">
    <location>
        <begin position="25"/>
        <end position="322"/>
    </location>
</feature>
<evidence type="ECO:0000313" key="8">
    <source>
        <dbReference type="EMBL" id="XDI36777.1"/>
    </source>
</evidence>
<dbReference type="InterPro" id="IPR006127">
    <property type="entry name" value="ZnuA-like"/>
</dbReference>
<dbReference type="InterPro" id="IPR006129">
    <property type="entry name" value="AdhesinB"/>
</dbReference>
<evidence type="ECO:0000256" key="2">
    <source>
        <dbReference type="ARBA" id="ARBA00022448"/>
    </source>
</evidence>
<evidence type="ECO:0000256" key="5">
    <source>
        <dbReference type="RuleBase" id="RU003512"/>
    </source>
</evidence>
<feature type="compositionally biased region" description="Acidic residues" evidence="6">
    <location>
        <begin position="37"/>
        <end position="52"/>
    </location>
</feature>
<keyword evidence="4 7" id="KW-0732">Signal</keyword>